<accession>S7PEQ5</accession>
<protein>
    <submittedName>
        <fullName evidence="2">Uncharacterized protein</fullName>
    </submittedName>
</protein>
<evidence type="ECO:0000313" key="3">
    <source>
        <dbReference type="Proteomes" id="UP000052978"/>
    </source>
</evidence>
<dbReference type="Proteomes" id="UP000052978">
    <property type="component" value="Unassembled WGS sequence"/>
</dbReference>
<reference evidence="2 3" key="1">
    <citation type="journal article" date="2013" name="Nat. Commun.">
        <title>Genome analysis reveals insights into physiology and longevity of the Brandt's bat Myotis brandtii.</title>
        <authorList>
            <person name="Seim I."/>
            <person name="Fang X."/>
            <person name="Xiong Z."/>
            <person name="Lobanov A.V."/>
            <person name="Huang Z."/>
            <person name="Ma S."/>
            <person name="Feng Y."/>
            <person name="Turanov A.A."/>
            <person name="Zhu Y."/>
            <person name="Lenz T.L."/>
            <person name="Gerashchenko M.V."/>
            <person name="Fan D."/>
            <person name="Hee Yim S."/>
            <person name="Yao X."/>
            <person name="Jordan D."/>
            <person name="Xiong Y."/>
            <person name="Ma Y."/>
            <person name="Lyapunov A.N."/>
            <person name="Chen G."/>
            <person name="Kulakova O.I."/>
            <person name="Sun Y."/>
            <person name="Lee S.G."/>
            <person name="Bronson R.T."/>
            <person name="Moskalev A.A."/>
            <person name="Sunyaev S.R."/>
            <person name="Zhang G."/>
            <person name="Krogh A."/>
            <person name="Wang J."/>
            <person name="Gladyshev V.N."/>
        </authorList>
    </citation>
    <scope>NUCLEOTIDE SEQUENCE [LARGE SCALE GENOMIC DNA]</scope>
</reference>
<evidence type="ECO:0000256" key="1">
    <source>
        <dbReference type="SAM" id="MobiDB-lite"/>
    </source>
</evidence>
<feature type="compositionally biased region" description="Basic and acidic residues" evidence="1">
    <location>
        <begin position="121"/>
        <end position="140"/>
    </location>
</feature>
<name>S7PEQ5_MYOBR</name>
<keyword evidence="3" id="KW-1185">Reference proteome</keyword>
<dbReference type="EMBL" id="KE162593">
    <property type="protein sequence ID" value="EPQ08918.1"/>
    <property type="molecule type" value="Genomic_DNA"/>
</dbReference>
<feature type="compositionally biased region" description="Polar residues" evidence="1">
    <location>
        <begin position="176"/>
        <end position="189"/>
    </location>
</feature>
<feature type="region of interest" description="Disordered" evidence="1">
    <location>
        <begin position="114"/>
        <end position="144"/>
    </location>
</feature>
<evidence type="ECO:0000313" key="2">
    <source>
        <dbReference type="EMBL" id="EPQ08918.1"/>
    </source>
</evidence>
<feature type="region of interest" description="Disordered" evidence="1">
    <location>
        <begin position="171"/>
        <end position="195"/>
    </location>
</feature>
<gene>
    <name evidence="2" type="ORF">D623_10001367</name>
</gene>
<organism evidence="2 3">
    <name type="scientific">Myotis brandtii</name>
    <name type="common">Brandt's bat</name>
    <dbReference type="NCBI Taxonomy" id="109478"/>
    <lineage>
        <taxon>Eukaryota</taxon>
        <taxon>Metazoa</taxon>
        <taxon>Chordata</taxon>
        <taxon>Craniata</taxon>
        <taxon>Vertebrata</taxon>
        <taxon>Euteleostomi</taxon>
        <taxon>Mammalia</taxon>
        <taxon>Eutheria</taxon>
        <taxon>Laurasiatheria</taxon>
        <taxon>Chiroptera</taxon>
        <taxon>Yangochiroptera</taxon>
        <taxon>Vespertilionidae</taxon>
        <taxon>Myotis</taxon>
    </lineage>
</organism>
<dbReference type="AlphaFoldDB" id="S7PEQ5"/>
<proteinExistence type="predicted"/>
<sequence>MEGTGLCMSSPEVSEGEFLGGHHLCSALLKGCVSCVTKRPAVTLSSLPPHRCWPPCESVTQESRIHMRQTGGDLQLLPMPALHPSQRLLLQREGQVLHLSWSLGGDKGQELLTRHPSGQSHEGRAKAEAVRGEQTGRREQLGGSGWQWRAVRGIRLAVESKHTCCTAPHGLPPAPTSLQTASCPSTSTADGPPQT</sequence>